<dbReference type="Pfam" id="PF00291">
    <property type="entry name" value="PALP"/>
    <property type="match status" value="1"/>
</dbReference>
<dbReference type="InterPro" id="IPR050147">
    <property type="entry name" value="Ser/Thr_Dehydratase"/>
</dbReference>
<evidence type="ECO:0000256" key="11">
    <source>
        <dbReference type="ARBA" id="ARBA00031418"/>
    </source>
</evidence>
<dbReference type="InterPro" id="IPR005789">
    <property type="entry name" value="Thr_deHydtase_catblc"/>
</dbReference>
<keyword evidence="9 13" id="KW-0456">Lyase</keyword>
<evidence type="ECO:0000256" key="4">
    <source>
        <dbReference type="ARBA" id="ARBA00011447"/>
    </source>
</evidence>
<dbReference type="InterPro" id="IPR000634">
    <property type="entry name" value="Ser/Thr_deHydtase_PyrdxlP-BS"/>
</dbReference>
<dbReference type="SUPFAM" id="SSF53686">
    <property type="entry name" value="Tryptophan synthase beta subunit-like PLP-dependent enzymes"/>
    <property type="match status" value="1"/>
</dbReference>
<dbReference type="GO" id="GO:0000166">
    <property type="term" value="F:nucleotide binding"/>
    <property type="evidence" value="ECO:0007669"/>
    <property type="project" value="UniProtKB-KW"/>
</dbReference>
<comment type="cofactor">
    <cofactor evidence="1 13">
        <name>pyridoxal 5'-phosphate</name>
        <dbReference type="ChEBI" id="CHEBI:597326"/>
    </cofactor>
</comment>
<dbReference type="GO" id="GO:0003941">
    <property type="term" value="F:L-serine ammonia-lyase activity"/>
    <property type="evidence" value="ECO:0007669"/>
    <property type="project" value="UniProtKB-EC"/>
</dbReference>
<dbReference type="Gene3D" id="3.40.50.1100">
    <property type="match status" value="2"/>
</dbReference>
<evidence type="ECO:0000256" key="5">
    <source>
        <dbReference type="ARBA" id="ARBA00012093"/>
    </source>
</evidence>
<feature type="domain" description="Tryptophan synthase beta chain-like PALP" evidence="14">
    <location>
        <begin position="56"/>
        <end position="343"/>
    </location>
</feature>
<evidence type="ECO:0000256" key="6">
    <source>
        <dbReference type="ARBA" id="ARBA00012096"/>
    </source>
</evidence>
<evidence type="ECO:0000256" key="3">
    <source>
        <dbReference type="ARBA" id="ARBA00010869"/>
    </source>
</evidence>
<dbReference type="AlphaFoldDB" id="A0A9N8CWH6"/>
<gene>
    <name evidence="15" type="primary">tdcB_2</name>
    <name evidence="16" type="synonym">tdcB_1</name>
    <name evidence="15" type="ORF">GHA_04980</name>
    <name evidence="16" type="ORF">TML_00607</name>
</gene>
<keyword evidence="18" id="KW-1185">Reference proteome</keyword>
<comment type="similarity">
    <text evidence="3 13">Belongs to the serine/threonine dehydratase family.</text>
</comment>
<keyword evidence="13" id="KW-0547">Nucleotide-binding</keyword>
<protein>
    <recommendedName>
        <fullName evidence="7 13">L-threonine dehydratase catabolic TdcB</fullName>
        <ecNumber evidence="5 13">4.3.1.17</ecNumber>
        <ecNumber evidence="6 13">4.3.1.19</ecNumber>
    </recommendedName>
    <alternativeName>
        <fullName evidence="11 13">L-serine dehydratase</fullName>
    </alternativeName>
    <alternativeName>
        <fullName evidence="13">Threonine deaminase</fullName>
    </alternativeName>
</protein>
<comment type="catalytic activity">
    <reaction evidence="13">
        <text>L-threonine = 2-oxobutanoate + NH4(+)</text>
        <dbReference type="Rhea" id="RHEA:22108"/>
        <dbReference type="ChEBI" id="CHEBI:16763"/>
        <dbReference type="ChEBI" id="CHEBI:28938"/>
        <dbReference type="ChEBI" id="CHEBI:57926"/>
        <dbReference type="EC" id="4.3.1.19"/>
    </reaction>
</comment>
<evidence type="ECO:0000256" key="1">
    <source>
        <dbReference type="ARBA" id="ARBA00001933"/>
    </source>
</evidence>
<dbReference type="GO" id="GO:0030170">
    <property type="term" value="F:pyridoxal phosphate binding"/>
    <property type="evidence" value="ECO:0007669"/>
    <property type="project" value="InterPro"/>
</dbReference>
<dbReference type="GO" id="GO:0006567">
    <property type="term" value="P:L-threonine catabolic process"/>
    <property type="evidence" value="ECO:0007669"/>
    <property type="project" value="InterPro"/>
</dbReference>
<name>A0A9N8CWH6_9ENTR</name>
<dbReference type="GO" id="GO:0006565">
    <property type="term" value="P:L-serine catabolic process"/>
    <property type="evidence" value="ECO:0007669"/>
    <property type="project" value="TreeGrafter"/>
</dbReference>
<dbReference type="PANTHER" id="PTHR48078:SF6">
    <property type="entry name" value="L-THREONINE DEHYDRATASE CATABOLIC TDCB"/>
    <property type="match status" value="1"/>
</dbReference>
<dbReference type="Proteomes" id="UP000834503">
    <property type="component" value="Unassembled WGS sequence"/>
</dbReference>
<proteinExistence type="inferred from homology"/>
<evidence type="ECO:0000256" key="9">
    <source>
        <dbReference type="ARBA" id="ARBA00023239"/>
    </source>
</evidence>
<organism evidence="15 17">
    <name type="scientific">Citrobacter werkmanii</name>
    <dbReference type="NCBI Taxonomy" id="67827"/>
    <lineage>
        <taxon>Bacteria</taxon>
        <taxon>Pseudomonadati</taxon>
        <taxon>Pseudomonadota</taxon>
        <taxon>Gammaproteobacteria</taxon>
        <taxon>Enterobacterales</taxon>
        <taxon>Enterobacteriaceae</taxon>
        <taxon>Citrobacter</taxon>
        <taxon>Citrobacter freundii complex</taxon>
    </lineage>
</organism>
<accession>A0A9N8CWH6</accession>
<dbReference type="FunFam" id="3.40.50.1100:FF:000007">
    <property type="entry name" value="L-threonine dehydratase catabolic TdcB"/>
    <property type="match status" value="1"/>
</dbReference>
<evidence type="ECO:0000259" key="14">
    <source>
        <dbReference type="Pfam" id="PF00291"/>
    </source>
</evidence>
<dbReference type="EMBL" id="CAIIUA010000001">
    <property type="protein sequence ID" value="CAC9170319.1"/>
    <property type="molecule type" value="Genomic_DNA"/>
</dbReference>
<dbReference type="GO" id="GO:0004794">
    <property type="term" value="F:threonine deaminase activity"/>
    <property type="evidence" value="ECO:0007669"/>
    <property type="project" value="UniProtKB-EC"/>
</dbReference>
<sequence length="360" mass="38576">MFAGKKSAQIREILISESAWEEMTYLFAPSLMHITYDLPVAIEDILEAKKRLAGKIYKTGMPRSNYFSERCKGEIFLKFENMQRTGSFKIRGAFNKLSSLTEAERCKGVVACSAGNHAQGVSLSCAMLGIDGKVVMPKGAPKSKVAATCDYSAEVVLHGDNFNDTIAKVSEIVETEGRIFIPPYDDPKVIAGQGTIGLEILEDLYDVDNVIVPIGGGGLIAGIAVAIKSINPTIKIIGVQSENVHGMAASFRAGEITTHRTTGTLADGCDVSRPGTLTYEIVRELVDDIVLVSEDEIRNSMVALIQRNKVVTEGAGALACAALLSGKLDSYIQNRKTVSIISGGNIDLSRVSQITGLVDA</sequence>
<dbReference type="PANTHER" id="PTHR48078">
    <property type="entry name" value="THREONINE DEHYDRATASE, MITOCHONDRIAL-RELATED"/>
    <property type="match status" value="1"/>
</dbReference>
<dbReference type="InterPro" id="IPR001926">
    <property type="entry name" value="TrpB-like_PALP"/>
</dbReference>
<evidence type="ECO:0000256" key="2">
    <source>
        <dbReference type="ARBA" id="ARBA00004958"/>
    </source>
</evidence>
<reference evidence="15" key="1">
    <citation type="submission" date="2020-05" db="EMBL/GenBank/DDBJ databases">
        <authorList>
            <person name="Delgado-Blas J."/>
        </authorList>
    </citation>
    <scope>NUCLEOTIDE SEQUENCE</scope>
    <source>
        <strain evidence="15">BB1459</strain>
        <strain evidence="16">BB1480</strain>
    </source>
</reference>
<comment type="function">
    <text evidence="10">Catalyzes the anaerobic formation of alpha-ketobutyrate and ammonia from threonine in a two-step reaction. The first step involved a dehydration of threonine and a production of enamine intermediates (aminocrotonate), which tautomerizes to its imine form (iminobutyrate). Both intermediates are unstable and short-lived. The second step is the nonenzymatic hydrolysis of the enamine/imine intermediates to form 2-ketobutyrate and free ammonia. In the low water environment of the cell, the second step is accelerated by RidA. TdcB also dehydrates serine to yield pyruvate via analogous enamine/imine intermediates.</text>
</comment>
<dbReference type="NCBIfam" id="NF006389">
    <property type="entry name" value="PRK08638.1"/>
    <property type="match status" value="1"/>
</dbReference>
<evidence type="ECO:0000256" key="8">
    <source>
        <dbReference type="ARBA" id="ARBA00022898"/>
    </source>
</evidence>
<comment type="pathway">
    <text evidence="2 13">Amino-acid degradation; L-threonine degradation via propanoate pathway; propanoate from L-threonine: step 1/4.</text>
</comment>
<dbReference type="CDD" id="cd01562">
    <property type="entry name" value="Thr-dehyd"/>
    <property type="match status" value="1"/>
</dbReference>
<dbReference type="EMBL" id="CAHPQX010000033">
    <property type="protein sequence ID" value="CAB5598254.1"/>
    <property type="molecule type" value="Genomic_DNA"/>
</dbReference>
<evidence type="ECO:0000313" key="17">
    <source>
        <dbReference type="Proteomes" id="UP000834503"/>
    </source>
</evidence>
<evidence type="ECO:0000256" key="13">
    <source>
        <dbReference type="RuleBase" id="RU363083"/>
    </source>
</evidence>
<dbReference type="PROSITE" id="PS00165">
    <property type="entry name" value="DEHYDRATASE_SER_THR"/>
    <property type="match status" value="1"/>
</dbReference>
<evidence type="ECO:0000313" key="18">
    <source>
        <dbReference type="Proteomes" id="UP000837205"/>
    </source>
</evidence>
<evidence type="ECO:0000256" key="10">
    <source>
        <dbReference type="ARBA" id="ARBA00025594"/>
    </source>
</evidence>
<evidence type="ECO:0000256" key="7">
    <source>
        <dbReference type="ARBA" id="ARBA00022248"/>
    </source>
</evidence>
<dbReference type="EC" id="4.3.1.19" evidence="6 13"/>
<keyword evidence="8 13" id="KW-0663">Pyridoxal phosphate</keyword>
<evidence type="ECO:0000313" key="16">
    <source>
        <dbReference type="EMBL" id="CAC9170319.1"/>
    </source>
</evidence>
<dbReference type="FunFam" id="3.40.50.1100:FF:000005">
    <property type="entry name" value="Threonine dehydratase catabolic"/>
    <property type="match status" value="1"/>
</dbReference>
<dbReference type="EC" id="4.3.1.17" evidence="5 13"/>
<evidence type="ECO:0000313" key="15">
    <source>
        <dbReference type="EMBL" id="CAB5598254.1"/>
    </source>
</evidence>
<comment type="catalytic activity">
    <reaction evidence="12 13">
        <text>L-serine = pyruvate + NH4(+)</text>
        <dbReference type="Rhea" id="RHEA:19169"/>
        <dbReference type="ChEBI" id="CHEBI:15361"/>
        <dbReference type="ChEBI" id="CHEBI:28938"/>
        <dbReference type="ChEBI" id="CHEBI:33384"/>
        <dbReference type="EC" id="4.3.1.17"/>
    </reaction>
</comment>
<comment type="caution">
    <text evidence="15">The sequence shown here is derived from an EMBL/GenBank/DDBJ whole genome shotgun (WGS) entry which is preliminary data.</text>
</comment>
<dbReference type="InterPro" id="IPR036052">
    <property type="entry name" value="TrpB-like_PALP_sf"/>
</dbReference>
<dbReference type="GO" id="GO:0009097">
    <property type="term" value="P:isoleucine biosynthetic process"/>
    <property type="evidence" value="ECO:0007669"/>
    <property type="project" value="TreeGrafter"/>
</dbReference>
<evidence type="ECO:0000256" key="12">
    <source>
        <dbReference type="ARBA" id="ARBA00049406"/>
    </source>
</evidence>
<dbReference type="Proteomes" id="UP000837205">
    <property type="component" value="Unassembled WGS sequence"/>
</dbReference>
<comment type="subunit">
    <text evidence="4 13">In the native structure, TdcB is in a dimeric form, whereas in the TdcB-AMP complex, it exists in a tetrameric form (dimer of dimers).</text>
</comment>
<dbReference type="NCBIfam" id="TIGR01127">
    <property type="entry name" value="ilvA_1Cterm"/>
    <property type="match status" value="1"/>
</dbReference>